<dbReference type="SUPFAM" id="SSF55248">
    <property type="entry name" value="PCD-like"/>
    <property type="match status" value="1"/>
</dbReference>
<evidence type="ECO:0000256" key="4">
    <source>
        <dbReference type="ARBA" id="ARBA00023239"/>
    </source>
</evidence>
<sequence>MLRRVALLGGKPSQRWMSAVPTRLSDAERKVALQQLTSAWQLVEGRDAIQRTFQFEDFNAAWSFMSRTALLAEQMNHHPEWFNVYNRVEVTLSTHDCSGLSKNDVRMALAMNEYAEQLA</sequence>
<evidence type="ECO:0000256" key="5">
    <source>
        <dbReference type="ARBA" id="ARBA00030497"/>
    </source>
</evidence>
<dbReference type="GO" id="GO:0008124">
    <property type="term" value="F:4-alpha-hydroxytetrahydrobiopterin dehydratase activity"/>
    <property type="evidence" value="ECO:0007669"/>
    <property type="project" value="UniProtKB-EC"/>
</dbReference>
<dbReference type="HAMAP" id="MF_00434">
    <property type="entry name" value="Pterin_4_alpha"/>
    <property type="match status" value="1"/>
</dbReference>
<proteinExistence type="inferred from homology"/>
<evidence type="ECO:0000256" key="3">
    <source>
        <dbReference type="ARBA" id="ARBA00013252"/>
    </source>
</evidence>
<protein>
    <recommendedName>
        <fullName evidence="3">4a-hydroxytetrahydrobiopterin dehydratase</fullName>
        <ecNumber evidence="3">4.2.1.96</ecNumber>
    </recommendedName>
    <alternativeName>
        <fullName evidence="5">4-alpha-hydroxy-tetrahydropterin dehydratase</fullName>
    </alternativeName>
</protein>
<dbReference type="Gene3D" id="3.30.1360.20">
    <property type="entry name" value="Transcriptional coactivator/pterin dehydratase"/>
    <property type="match status" value="1"/>
</dbReference>
<comment type="catalytic activity">
    <reaction evidence="1">
        <text>(4aS,6R)-4a-hydroxy-L-erythro-5,6,7,8-tetrahydrobiopterin = (6R)-L-erythro-6,7-dihydrobiopterin + H2O</text>
        <dbReference type="Rhea" id="RHEA:11920"/>
        <dbReference type="ChEBI" id="CHEBI:15377"/>
        <dbReference type="ChEBI" id="CHEBI:15642"/>
        <dbReference type="ChEBI" id="CHEBI:43120"/>
        <dbReference type="EC" id="4.2.1.96"/>
    </reaction>
</comment>
<dbReference type="EMBL" id="JAKCXM010000628">
    <property type="protein sequence ID" value="KAJ0392481.1"/>
    <property type="molecule type" value="Genomic_DNA"/>
</dbReference>
<keyword evidence="7" id="KW-1185">Reference proteome</keyword>
<evidence type="ECO:0000313" key="7">
    <source>
        <dbReference type="Proteomes" id="UP001209570"/>
    </source>
</evidence>
<gene>
    <name evidence="6" type="ORF">P43SY_004012</name>
</gene>
<comment type="similarity">
    <text evidence="2">Belongs to the pterin-4-alpha-carbinolamine dehydratase family.</text>
</comment>
<dbReference type="PANTHER" id="PTHR12599:SF0">
    <property type="entry name" value="PTERIN-4-ALPHA-CARBINOLAMINE DEHYDRATASE"/>
    <property type="match status" value="1"/>
</dbReference>
<keyword evidence="4" id="KW-0456">Lyase</keyword>
<organism evidence="6 7">
    <name type="scientific">Pythium insidiosum</name>
    <name type="common">Pythiosis disease agent</name>
    <dbReference type="NCBI Taxonomy" id="114742"/>
    <lineage>
        <taxon>Eukaryota</taxon>
        <taxon>Sar</taxon>
        <taxon>Stramenopiles</taxon>
        <taxon>Oomycota</taxon>
        <taxon>Peronosporomycetes</taxon>
        <taxon>Pythiales</taxon>
        <taxon>Pythiaceae</taxon>
        <taxon>Pythium</taxon>
    </lineage>
</organism>
<dbReference type="CDD" id="cd00914">
    <property type="entry name" value="PCD_DCoH_subfamily_b"/>
    <property type="match status" value="1"/>
</dbReference>
<dbReference type="NCBIfam" id="NF002018">
    <property type="entry name" value="PRK00823.1-3"/>
    <property type="match status" value="1"/>
</dbReference>
<evidence type="ECO:0000313" key="6">
    <source>
        <dbReference type="EMBL" id="KAJ0392481.1"/>
    </source>
</evidence>
<evidence type="ECO:0000256" key="1">
    <source>
        <dbReference type="ARBA" id="ARBA00001554"/>
    </source>
</evidence>
<evidence type="ECO:0000256" key="2">
    <source>
        <dbReference type="ARBA" id="ARBA00006472"/>
    </source>
</evidence>
<dbReference type="AlphaFoldDB" id="A0AAD5LU81"/>
<dbReference type="GO" id="GO:0006729">
    <property type="term" value="P:tetrahydrobiopterin biosynthetic process"/>
    <property type="evidence" value="ECO:0007669"/>
    <property type="project" value="InterPro"/>
</dbReference>
<dbReference type="InterPro" id="IPR001533">
    <property type="entry name" value="Pterin_deHydtase"/>
</dbReference>
<dbReference type="EC" id="4.2.1.96" evidence="3"/>
<reference evidence="6" key="1">
    <citation type="submission" date="2021-12" db="EMBL/GenBank/DDBJ databases">
        <title>Prjna785345.</title>
        <authorList>
            <person name="Rujirawat T."/>
            <person name="Krajaejun T."/>
        </authorList>
    </citation>
    <scope>NUCLEOTIDE SEQUENCE</scope>
    <source>
        <strain evidence="6">Pi057C3</strain>
    </source>
</reference>
<dbReference type="Pfam" id="PF01329">
    <property type="entry name" value="Pterin_4a"/>
    <property type="match status" value="1"/>
</dbReference>
<name>A0AAD5LU81_PYTIN</name>
<dbReference type="Proteomes" id="UP001209570">
    <property type="component" value="Unassembled WGS sequence"/>
</dbReference>
<accession>A0AAD5LU81</accession>
<dbReference type="PANTHER" id="PTHR12599">
    <property type="entry name" value="PTERIN-4-ALPHA-CARBINOLAMINE DEHYDRATASE"/>
    <property type="match status" value="1"/>
</dbReference>
<dbReference type="InterPro" id="IPR036428">
    <property type="entry name" value="PCD_sf"/>
</dbReference>
<comment type="caution">
    <text evidence="6">The sequence shown here is derived from an EMBL/GenBank/DDBJ whole genome shotgun (WGS) entry which is preliminary data.</text>
</comment>